<name>A0A3N4VBR2_9GAMM</name>
<comment type="caution">
    <text evidence="1">The sequence shown here is derived from an EMBL/GenBank/DDBJ whole genome shotgun (WGS) entry which is preliminary data.</text>
</comment>
<dbReference type="EMBL" id="RKQN01000003">
    <property type="protein sequence ID" value="RPE77059.1"/>
    <property type="molecule type" value="Genomic_DNA"/>
</dbReference>
<gene>
    <name evidence="1" type="ORF">EDC50_2314</name>
</gene>
<accession>A0A3N4VBR2</accession>
<dbReference type="Proteomes" id="UP000269708">
    <property type="component" value="Unassembled WGS sequence"/>
</dbReference>
<sequence length="120" mass="13611">MSIWYWLLIVGVAAVLLLAVCAKAFSGDGIDYRKDGEGKVILRDTPAMRADAAMAYDGNIAMEKRGHKLSNGASWNDEWVRTIRAVRRNTENPEWYVQYIIQKRREAGLPELVGLDDLER</sequence>
<proteinExistence type="predicted"/>
<dbReference type="AlphaFoldDB" id="A0A3N4VBR2"/>
<protein>
    <submittedName>
        <fullName evidence="1">Uncharacterized protein</fullName>
    </submittedName>
</protein>
<dbReference type="RefSeq" id="WP_123770640.1">
    <property type="nucleotide sequence ID" value="NZ_RKQN01000003.1"/>
</dbReference>
<organism evidence="1 2">
    <name type="scientific">Vulcaniibacterium tengchongense</name>
    <dbReference type="NCBI Taxonomy" id="1273429"/>
    <lineage>
        <taxon>Bacteria</taxon>
        <taxon>Pseudomonadati</taxon>
        <taxon>Pseudomonadota</taxon>
        <taxon>Gammaproteobacteria</taxon>
        <taxon>Lysobacterales</taxon>
        <taxon>Lysobacteraceae</taxon>
        <taxon>Vulcaniibacterium</taxon>
    </lineage>
</organism>
<evidence type="ECO:0000313" key="1">
    <source>
        <dbReference type="EMBL" id="RPE77059.1"/>
    </source>
</evidence>
<reference evidence="1 2" key="1">
    <citation type="submission" date="2018-11" db="EMBL/GenBank/DDBJ databases">
        <title>Genomic Encyclopedia of Type Strains, Phase IV (KMG-IV): sequencing the most valuable type-strain genomes for metagenomic binning, comparative biology and taxonomic classification.</title>
        <authorList>
            <person name="Goeker M."/>
        </authorList>
    </citation>
    <scope>NUCLEOTIDE SEQUENCE [LARGE SCALE GENOMIC DNA]</scope>
    <source>
        <strain evidence="1 2">DSM 25623</strain>
    </source>
</reference>
<keyword evidence="2" id="KW-1185">Reference proteome</keyword>
<dbReference type="OrthoDB" id="2665327at2"/>
<evidence type="ECO:0000313" key="2">
    <source>
        <dbReference type="Proteomes" id="UP000269708"/>
    </source>
</evidence>